<dbReference type="EMBL" id="CAJPIZ010003320">
    <property type="protein sequence ID" value="CAG2106219.1"/>
    <property type="molecule type" value="Genomic_DNA"/>
</dbReference>
<dbReference type="PANTHER" id="PTHR13964">
    <property type="entry name" value="RBP-RELATED"/>
    <property type="match status" value="1"/>
</dbReference>
<organism evidence="1">
    <name type="scientific">Medioppia subpectinata</name>
    <dbReference type="NCBI Taxonomy" id="1979941"/>
    <lineage>
        <taxon>Eukaryota</taxon>
        <taxon>Metazoa</taxon>
        <taxon>Ecdysozoa</taxon>
        <taxon>Arthropoda</taxon>
        <taxon>Chelicerata</taxon>
        <taxon>Arachnida</taxon>
        <taxon>Acari</taxon>
        <taxon>Acariformes</taxon>
        <taxon>Sarcoptiformes</taxon>
        <taxon>Oribatida</taxon>
        <taxon>Brachypylina</taxon>
        <taxon>Oppioidea</taxon>
        <taxon>Oppiidae</taxon>
        <taxon>Medioppia</taxon>
    </lineage>
</organism>
<dbReference type="EMBL" id="OC857895">
    <property type="protein sequence ID" value="CAD7625789.1"/>
    <property type="molecule type" value="Genomic_DNA"/>
</dbReference>
<dbReference type="PANTHER" id="PTHR13964:SF27">
    <property type="entry name" value="HAT-TRICK, ISOFORM D"/>
    <property type="match status" value="1"/>
</dbReference>
<keyword evidence="2" id="KW-1185">Reference proteome</keyword>
<name>A0A7R9KMC4_9ACAR</name>
<protein>
    <submittedName>
        <fullName evidence="1">Uncharacterized protein</fullName>
    </submittedName>
</protein>
<dbReference type="Proteomes" id="UP000759131">
    <property type="component" value="Unassembled WGS sequence"/>
</dbReference>
<gene>
    <name evidence="1" type="ORF">OSB1V03_LOCUS6222</name>
</gene>
<accession>A0A7R9KMC4</accession>
<proteinExistence type="predicted"/>
<dbReference type="AlphaFoldDB" id="A0A7R9KMC4"/>
<dbReference type="GO" id="GO:0005634">
    <property type="term" value="C:nucleus"/>
    <property type="evidence" value="ECO:0007669"/>
    <property type="project" value="TreeGrafter"/>
</dbReference>
<dbReference type="GO" id="GO:0000976">
    <property type="term" value="F:transcription cis-regulatory region binding"/>
    <property type="evidence" value="ECO:0007669"/>
    <property type="project" value="TreeGrafter"/>
</dbReference>
<reference evidence="1" key="1">
    <citation type="submission" date="2020-11" db="EMBL/GenBank/DDBJ databases">
        <authorList>
            <person name="Tran Van P."/>
        </authorList>
    </citation>
    <scope>NUCLEOTIDE SEQUENCE</scope>
</reference>
<evidence type="ECO:0000313" key="2">
    <source>
        <dbReference type="Proteomes" id="UP000759131"/>
    </source>
</evidence>
<evidence type="ECO:0000313" key="1">
    <source>
        <dbReference type="EMBL" id="CAD7625789.1"/>
    </source>
</evidence>
<dbReference type="GO" id="GO:0006357">
    <property type="term" value="P:regulation of transcription by RNA polymerase II"/>
    <property type="evidence" value="ECO:0007669"/>
    <property type="project" value="TreeGrafter"/>
</dbReference>
<dbReference type="OrthoDB" id="10068428at2759"/>
<dbReference type="CDD" id="cd20389">
    <property type="entry name" value="Tudor_ARID4_rpt1"/>
    <property type="match status" value="1"/>
</dbReference>
<dbReference type="InterPro" id="IPR051232">
    <property type="entry name" value="ARID/SWI1_ChromRemod"/>
</dbReference>
<dbReference type="Gene3D" id="2.30.30.140">
    <property type="match status" value="1"/>
</dbReference>
<sequence>MPMSLTADEPPVLPIGTDVSAKYKGAFCEAKIKRLTRAVKCKLTLKHNKKVPQNGWTHIPAAQYCRAVYEIKPNTNNNAYDNNDCGNCGPIGDQRLYRMTDPIANAYAEPNPDPLAEADEASDFAISSNKSIQYSHILTTMRTTTTIVVIVALLAISAYTVMADPIELEPAQEPQDDEDVTPEQMEQLKKMIKDQLKSQ</sequence>